<proteinExistence type="predicted"/>
<dbReference type="AlphaFoldDB" id="A0A5J4PP64"/>
<protein>
    <submittedName>
        <fullName evidence="1">Uncharacterized protein</fullName>
    </submittedName>
</protein>
<evidence type="ECO:0000313" key="1">
    <source>
        <dbReference type="EMBL" id="KAA6311297.1"/>
    </source>
</evidence>
<gene>
    <name evidence="1" type="ORF">EZS27_037548</name>
</gene>
<organism evidence="1">
    <name type="scientific">termite gut metagenome</name>
    <dbReference type="NCBI Taxonomy" id="433724"/>
    <lineage>
        <taxon>unclassified sequences</taxon>
        <taxon>metagenomes</taxon>
        <taxon>organismal metagenomes</taxon>
    </lineage>
</organism>
<sequence length="58" mass="6615">LAIVKGEIEEDEVKVYFTDNSTNKSVLHEIQFNKQGQILNAPKQFFQNLYDGCNGDSH</sequence>
<feature type="non-terminal residue" evidence="1">
    <location>
        <position position="1"/>
    </location>
</feature>
<name>A0A5J4PP64_9ZZZZ</name>
<accession>A0A5J4PP64</accession>
<comment type="caution">
    <text evidence="1">The sequence shown here is derived from an EMBL/GenBank/DDBJ whole genome shotgun (WGS) entry which is preliminary data.</text>
</comment>
<dbReference type="EMBL" id="SNRY01007009">
    <property type="protein sequence ID" value="KAA6311297.1"/>
    <property type="molecule type" value="Genomic_DNA"/>
</dbReference>
<reference evidence="1" key="1">
    <citation type="submission" date="2019-03" db="EMBL/GenBank/DDBJ databases">
        <title>Single cell metagenomics reveals metabolic interactions within the superorganism composed of flagellate Streblomastix strix and complex community of Bacteroidetes bacteria on its surface.</title>
        <authorList>
            <person name="Treitli S.C."/>
            <person name="Kolisko M."/>
            <person name="Husnik F."/>
            <person name="Keeling P."/>
            <person name="Hampl V."/>
        </authorList>
    </citation>
    <scope>NUCLEOTIDE SEQUENCE</scope>
    <source>
        <strain evidence="1">STM</strain>
    </source>
</reference>